<keyword evidence="2" id="KW-1185">Reference proteome</keyword>
<comment type="caution">
    <text evidence="1">The sequence shown here is derived from an EMBL/GenBank/DDBJ whole genome shotgun (WGS) entry which is preliminary data.</text>
</comment>
<name>A0ACB8U0S3_9APHY</name>
<dbReference type="EMBL" id="MU274916">
    <property type="protein sequence ID" value="KAI0087826.1"/>
    <property type="molecule type" value="Genomic_DNA"/>
</dbReference>
<dbReference type="Proteomes" id="UP001055072">
    <property type="component" value="Unassembled WGS sequence"/>
</dbReference>
<reference evidence="1" key="1">
    <citation type="journal article" date="2021" name="Environ. Microbiol.">
        <title>Gene family expansions and transcriptome signatures uncover fungal adaptations to wood decay.</title>
        <authorList>
            <person name="Hage H."/>
            <person name="Miyauchi S."/>
            <person name="Viragh M."/>
            <person name="Drula E."/>
            <person name="Min B."/>
            <person name="Chaduli D."/>
            <person name="Navarro D."/>
            <person name="Favel A."/>
            <person name="Norest M."/>
            <person name="Lesage-Meessen L."/>
            <person name="Balint B."/>
            <person name="Merenyi Z."/>
            <person name="de Eugenio L."/>
            <person name="Morin E."/>
            <person name="Martinez A.T."/>
            <person name="Baldrian P."/>
            <person name="Stursova M."/>
            <person name="Martinez M.J."/>
            <person name="Novotny C."/>
            <person name="Magnuson J.K."/>
            <person name="Spatafora J.W."/>
            <person name="Maurice S."/>
            <person name="Pangilinan J."/>
            <person name="Andreopoulos W."/>
            <person name="LaButti K."/>
            <person name="Hundley H."/>
            <person name="Na H."/>
            <person name="Kuo A."/>
            <person name="Barry K."/>
            <person name="Lipzen A."/>
            <person name="Henrissat B."/>
            <person name="Riley R."/>
            <person name="Ahrendt S."/>
            <person name="Nagy L.G."/>
            <person name="Grigoriev I.V."/>
            <person name="Martin F."/>
            <person name="Rosso M.N."/>
        </authorList>
    </citation>
    <scope>NUCLEOTIDE SEQUENCE</scope>
    <source>
        <strain evidence="1">CBS 384.51</strain>
    </source>
</reference>
<evidence type="ECO:0000313" key="1">
    <source>
        <dbReference type="EMBL" id="KAI0087826.1"/>
    </source>
</evidence>
<gene>
    <name evidence="1" type="ORF">BDY19DRAFT_226067</name>
</gene>
<evidence type="ECO:0000313" key="2">
    <source>
        <dbReference type="Proteomes" id="UP001055072"/>
    </source>
</evidence>
<organism evidence="1 2">
    <name type="scientific">Irpex rosettiformis</name>
    <dbReference type="NCBI Taxonomy" id="378272"/>
    <lineage>
        <taxon>Eukaryota</taxon>
        <taxon>Fungi</taxon>
        <taxon>Dikarya</taxon>
        <taxon>Basidiomycota</taxon>
        <taxon>Agaricomycotina</taxon>
        <taxon>Agaricomycetes</taxon>
        <taxon>Polyporales</taxon>
        <taxon>Irpicaceae</taxon>
        <taxon>Irpex</taxon>
    </lineage>
</organism>
<protein>
    <submittedName>
        <fullName evidence="1">Uncharacterized protein</fullName>
    </submittedName>
</protein>
<sequence length="159" mass="17142">MDSTQALGTGPGLFRFFRAGTGPGLVKVCRILDDNQRISSVTYIIAYTGTGTLRFLKSVEAGTGPLRSTWTVFFGTGSGLVEVRKIYDSQAPAPVMNDTLRIGTGTLLKSSQPNFNDEDYTFGPYVNTLAALLRSPVLAPAPVSPMPTDIFGRQPKHQL</sequence>
<proteinExistence type="predicted"/>
<accession>A0ACB8U0S3</accession>